<evidence type="ECO:0000313" key="2">
    <source>
        <dbReference type="Proteomes" id="UP000222106"/>
    </source>
</evidence>
<gene>
    <name evidence="1" type="ORF">ATJ97_2523</name>
</gene>
<proteinExistence type="predicted"/>
<dbReference type="EMBL" id="PDJI01000004">
    <property type="protein sequence ID" value="PFG40003.1"/>
    <property type="molecule type" value="Genomic_DNA"/>
</dbReference>
<comment type="caution">
    <text evidence="1">The sequence shown here is derived from an EMBL/GenBank/DDBJ whole genome shotgun (WGS) entry which is preliminary data.</text>
</comment>
<name>A0A2A9EMH5_9MICO</name>
<dbReference type="InterPro" id="IPR037883">
    <property type="entry name" value="Knr4/Smi1-like_sf"/>
</dbReference>
<accession>A0A2A9EMH5</accession>
<evidence type="ECO:0008006" key="3">
    <source>
        <dbReference type="Google" id="ProtNLM"/>
    </source>
</evidence>
<organism evidence="1 2">
    <name type="scientific">Georgenia soli</name>
    <dbReference type="NCBI Taxonomy" id="638953"/>
    <lineage>
        <taxon>Bacteria</taxon>
        <taxon>Bacillati</taxon>
        <taxon>Actinomycetota</taxon>
        <taxon>Actinomycetes</taxon>
        <taxon>Micrococcales</taxon>
        <taxon>Bogoriellaceae</taxon>
        <taxon>Georgenia</taxon>
    </lineage>
</organism>
<dbReference type="SUPFAM" id="SSF160631">
    <property type="entry name" value="SMI1/KNR4-like"/>
    <property type="match status" value="1"/>
</dbReference>
<protein>
    <recommendedName>
        <fullName evidence="3">SUKH superfamily protein</fullName>
    </recommendedName>
</protein>
<sequence>MTAHKMAFQDVLTLGNDLEVAGHGDVDSAERQIGAPFPAGYREFVTTLGDGQYNGGYVYVLMPQAIVGQYRQLQRTWRQHADFWEESDLLTPEELGQAVVLARTVDGDEVVFHPQKPCAVHVLPRHHDEIHHAGEDLEEALEWVENSGVLASRTRVSRLEPDGRFEDWSGATFRPYTNVARAEFLCRTAGNLYAALMARMTRQALADVDGTVLMVFDDDEAEGAEEGPVALYLTECAGEIRCQPYGEGTIRVLVSYDSRTRSRRMEEWLEHLGSVSVQAG</sequence>
<keyword evidence="2" id="KW-1185">Reference proteome</keyword>
<dbReference type="OrthoDB" id="7066145at2"/>
<dbReference type="Proteomes" id="UP000222106">
    <property type="component" value="Unassembled WGS sequence"/>
</dbReference>
<reference evidence="1 2" key="1">
    <citation type="submission" date="2017-10" db="EMBL/GenBank/DDBJ databases">
        <title>Sequencing the genomes of 1000 actinobacteria strains.</title>
        <authorList>
            <person name="Klenk H.-P."/>
        </authorList>
    </citation>
    <scope>NUCLEOTIDE SEQUENCE [LARGE SCALE GENOMIC DNA]</scope>
    <source>
        <strain evidence="1 2">DSM 21838</strain>
    </source>
</reference>
<evidence type="ECO:0000313" key="1">
    <source>
        <dbReference type="EMBL" id="PFG40003.1"/>
    </source>
</evidence>
<dbReference type="AlphaFoldDB" id="A0A2A9EMH5"/>
<dbReference type="RefSeq" id="WP_098484000.1">
    <property type="nucleotide sequence ID" value="NZ_PDJI01000004.1"/>
</dbReference>